<protein>
    <submittedName>
        <fullName evidence="1">Uncharacterized protein</fullName>
    </submittedName>
</protein>
<keyword evidence="2" id="KW-1185">Reference proteome</keyword>
<evidence type="ECO:0000313" key="2">
    <source>
        <dbReference type="Proteomes" id="UP000215914"/>
    </source>
</evidence>
<dbReference type="InParanoid" id="A0A251SEB2"/>
<organism evidence="1 2">
    <name type="scientific">Helianthus annuus</name>
    <name type="common">Common sunflower</name>
    <dbReference type="NCBI Taxonomy" id="4232"/>
    <lineage>
        <taxon>Eukaryota</taxon>
        <taxon>Viridiplantae</taxon>
        <taxon>Streptophyta</taxon>
        <taxon>Embryophyta</taxon>
        <taxon>Tracheophyta</taxon>
        <taxon>Spermatophyta</taxon>
        <taxon>Magnoliopsida</taxon>
        <taxon>eudicotyledons</taxon>
        <taxon>Gunneridae</taxon>
        <taxon>Pentapetalae</taxon>
        <taxon>asterids</taxon>
        <taxon>campanulids</taxon>
        <taxon>Asterales</taxon>
        <taxon>Asteraceae</taxon>
        <taxon>Asteroideae</taxon>
        <taxon>Heliantheae alliance</taxon>
        <taxon>Heliantheae</taxon>
        <taxon>Helianthus</taxon>
    </lineage>
</organism>
<reference evidence="2" key="1">
    <citation type="journal article" date="2017" name="Nature">
        <title>The sunflower genome provides insights into oil metabolism, flowering and Asterid evolution.</title>
        <authorList>
            <person name="Badouin H."/>
            <person name="Gouzy J."/>
            <person name="Grassa C.J."/>
            <person name="Murat F."/>
            <person name="Staton S.E."/>
            <person name="Cottret L."/>
            <person name="Lelandais-Briere C."/>
            <person name="Owens G.L."/>
            <person name="Carrere S."/>
            <person name="Mayjonade B."/>
            <person name="Legrand L."/>
            <person name="Gill N."/>
            <person name="Kane N.C."/>
            <person name="Bowers J.E."/>
            <person name="Hubner S."/>
            <person name="Bellec A."/>
            <person name="Berard A."/>
            <person name="Berges H."/>
            <person name="Blanchet N."/>
            <person name="Boniface M.C."/>
            <person name="Brunel D."/>
            <person name="Catrice O."/>
            <person name="Chaidir N."/>
            <person name="Claudel C."/>
            <person name="Donnadieu C."/>
            <person name="Faraut T."/>
            <person name="Fievet G."/>
            <person name="Helmstetter N."/>
            <person name="King M."/>
            <person name="Knapp S.J."/>
            <person name="Lai Z."/>
            <person name="Le Paslier M.C."/>
            <person name="Lippi Y."/>
            <person name="Lorenzon L."/>
            <person name="Mandel J.R."/>
            <person name="Marage G."/>
            <person name="Marchand G."/>
            <person name="Marquand E."/>
            <person name="Bret-Mestries E."/>
            <person name="Morien E."/>
            <person name="Nambeesan S."/>
            <person name="Nguyen T."/>
            <person name="Pegot-Espagnet P."/>
            <person name="Pouilly N."/>
            <person name="Raftis F."/>
            <person name="Sallet E."/>
            <person name="Schiex T."/>
            <person name="Thomas J."/>
            <person name="Vandecasteele C."/>
            <person name="Vares D."/>
            <person name="Vear F."/>
            <person name="Vautrin S."/>
            <person name="Crespi M."/>
            <person name="Mangin B."/>
            <person name="Burke J.M."/>
            <person name="Salse J."/>
            <person name="Munos S."/>
            <person name="Vincourt P."/>
            <person name="Rieseberg L.H."/>
            <person name="Langlade N.B."/>
        </authorList>
    </citation>
    <scope>NUCLEOTIDE SEQUENCE [LARGE SCALE GENOMIC DNA]</scope>
    <source>
        <strain evidence="2">cv. SF193</strain>
    </source>
</reference>
<dbReference type="AlphaFoldDB" id="A0A251SEB2"/>
<accession>A0A251SEB2</accession>
<sequence>MIKHRNENFVLNPLTYTSRVPVVLAQTHSLITTTGHRLLLPRTSRIRNRRTVATDSVIPDIYLWFIPATDTPPHNLTAKSRLPP</sequence>
<dbReference type="Proteomes" id="UP000215914">
    <property type="component" value="Chromosome 14"/>
</dbReference>
<gene>
    <name evidence="1" type="ORF">HannXRQ_Chr14g0431931</name>
</gene>
<dbReference type="EMBL" id="CM007903">
    <property type="protein sequence ID" value="OTF97194.1"/>
    <property type="molecule type" value="Genomic_DNA"/>
</dbReference>
<name>A0A251SEB2_HELAN</name>
<proteinExistence type="predicted"/>
<evidence type="ECO:0000313" key="1">
    <source>
        <dbReference type="EMBL" id="OTF97194.1"/>
    </source>
</evidence>